<protein>
    <submittedName>
        <fullName evidence="2">Uncharacterized protein</fullName>
    </submittedName>
</protein>
<keyword evidence="1" id="KW-1133">Transmembrane helix</keyword>
<proteinExistence type="predicted"/>
<keyword evidence="3" id="KW-1185">Reference proteome</keyword>
<evidence type="ECO:0000313" key="3">
    <source>
        <dbReference type="Proteomes" id="UP000000787"/>
    </source>
</evidence>
<keyword evidence="1" id="KW-0472">Membrane</keyword>
<reference evidence="2 3" key="1">
    <citation type="journal article" date="2011" name="Stand. Genomic Sci.">
        <title>Complete genome sequence of the filamentous gliding predatory bacterium Herpetosiphon aurantiacus type strain (114-95(T)).</title>
        <authorList>
            <person name="Kiss H."/>
            <person name="Nett M."/>
            <person name="Domin N."/>
            <person name="Martin K."/>
            <person name="Maresca J.A."/>
            <person name="Copeland A."/>
            <person name="Lapidus A."/>
            <person name="Lucas S."/>
            <person name="Berry K.W."/>
            <person name="Glavina Del Rio T."/>
            <person name="Dalin E."/>
            <person name="Tice H."/>
            <person name="Pitluck S."/>
            <person name="Richardson P."/>
            <person name="Bruce D."/>
            <person name="Goodwin L."/>
            <person name="Han C."/>
            <person name="Detter J.C."/>
            <person name="Schmutz J."/>
            <person name="Brettin T."/>
            <person name="Land M."/>
            <person name="Hauser L."/>
            <person name="Kyrpides N.C."/>
            <person name="Ivanova N."/>
            <person name="Goker M."/>
            <person name="Woyke T."/>
            <person name="Klenk H.P."/>
            <person name="Bryant D.A."/>
        </authorList>
    </citation>
    <scope>NUCLEOTIDE SEQUENCE [LARGE SCALE GENOMIC DNA]</scope>
    <source>
        <strain evidence="3">ATCC 23779 / DSM 785 / 114-95</strain>
    </source>
</reference>
<dbReference type="EMBL" id="CP000875">
    <property type="protein sequence ID" value="ABX05179.1"/>
    <property type="molecule type" value="Genomic_DNA"/>
</dbReference>
<dbReference type="KEGG" id="hau:Haur_2541"/>
<feature type="transmembrane region" description="Helical" evidence="1">
    <location>
        <begin position="6"/>
        <end position="23"/>
    </location>
</feature>
<evidence type="ECO:0000313" key="2">
    <source>
        <dbReference type="EMBL" id="ABX05179.1"/>
    </source>
</evidence>
<dbReference type="BioCyc" id="HAUR316274:GHYA-2569-MONOMER"/>
<dbReference type="HOGENOM" id="CLU_820782_0_0_0"/>
<gene>
    <name evidence="2" type="ordered locus">Haur_2541</name>
</gene>
<sequence>MNSINIIFSGSIIIMLVILTFEIRKYGIVYLKNKEVREENKKIRLELNSLNEKYHELIMINNELVLDNNQLTLHKNEIINSKKANILSDKKINKYELEYQMLIELYNQMNIEFNKKNVLIEKLRAKMILFDLFIEINNKYRKYHGNESDNRKMISNYIYKLFFDIEQGLSKYYNEKIKLRTTILFPKIENLDLLKEYLRVYAYFEIGNVSIYDVEFYIGEDLEKRKEKSGVAGIAYIEKRVVYAQFSMSNDKPIKKNPDAQHHIFLPIEQEEKGILEYLMIYAQYINVSDKLNGVICIDSMKNDLFDDKNLVRYFNEFVFYNIEQFLGRYADDIMNGW</sequence>
<keyword evidence="1" id="KW-0812">Transmembrane</keyword>
<dbReference type="InParanoid" id="A9B070"/>
<organism evidence="2 3">
    <name type="scientific">Herpetosiphon aurantiacus (strain ATCC 23779 / DSM 785 / 114-95)</name>
    <dbReference type="NCBI Taxonomy" id="316274"/>
    <lineage>
        <taxon>Bacteria</taxon>
        <taxon>Bacillati</taxon>
        <taxon>Chloroflexota</taxon>
        <taxon>Chloroflexia</taxon>
        <taxon>Herpetosiphonales</taxon>
        <taxon>Herpetosiphonaceae</taxon>
        <taxon>Herpetosiphon</taxon>
    </lineage>
</organism>
<evidence type="ECO:0000256" key="1">
    <source>
        <dbReference type="SAM" id="Phobius"/>
    </source>
</evidence>
<dbReference type="STRING" id="316274.Haur_2541"/>
<accession>A9B070</accession>
<dbReference type="AlphaFoldDB" id="A9B070"/>
<dbReference type="Proteomes" id="UP000000787">
    <property type="component" value="Chromosome"/>
</dbReference>
<name>A9B070_HERA2</name>